<feature type="transmembrane region" description="Helical" evidence="6">
    <location>
        <begin position="315"/>
        <end position="336"/>
    </location>
</feature>
<organism evidence="7 8">
    <name type="scientific">Seminavis robusta</name>
    <dbReference type="NCBI Taxonomy" id="568900"/>
    <lineage>
        <taxon>Eukaryota</taxon>
        <taxon>Sar</taxon>
        <taxon>Stramenopiles</taxon>
        <taxon>Ochrophyta</taxon>
        <taxon>Bacillariophyta</taxon>
        <taxon>Bacillariophyceae</taxon>
        <taxon>Bacillariophycidae</taxon>
        <taxon>Naviculales</taxon>
        <taxon>Naviculaceae</taxon>
        <taxon>Seminavis</taxon>
    </lineage>
</organism>
<gene>
    <name evidence="7" type="ORF">SEMRO_1289_G259690.1</name>
</gene>
<evidence type="ECO:0000256" key="3">
    <source>
        <dbReference type="ARBA" id="ARBA00022989"/>
    </source>
</evidence>
<evidence type="ECO:0000256" key="5">
    <source>
        <dbReference type="SAM" id="MobiDB-lite"/>
    </source>
</evidence>
<feature type="compositionally biased region" description="Polar residues" evidence="5">
    <location>
        <begin position="37"/>
        <end position="56"/>
    </location>
</feature>
<feature type="region of interest" description="Disordered" evidence="5">
    <location>
        <begin position="433"/>
        <end position="489"/>
    </location>
</feature>
<feature type="compositionally biased region" description="Polar residues" evidence="5">
    <location>
        <begin position="467"/>
        <end position="483"/>
    </location>
</feature>
<dbReference type="AlphaFoldDB" id="A0A9N8ELM1"/>
<evidence type="ECO:0000313" key="8">
    <source>
        <dbReference type="Proteomes" id="UP001153069"/>
    </source>
</evidence>
<feature type="transmembrane region" description="Helical" evidence="6">
    <location>
        <begin position="113"/>
        <end position="134"/>
    </location>
</feature>
<dbReference type="SMART" id="SM01417">
    <property type="entry name" value="Solute_trans_a"/>
    <property type="match status" value="1"/>
</dbReference>
<keyword evidence="2 6" id="KW-0812">Transmembrane</keyword>
<evidence type="ECO:0000256" key="4">
    <source>
        <dbReference type="ARBA" id="ARBA00023136"/>
    </source>
</evidence>
<dbReference type="InterPro" id="IPR005178">
    <property type="entry name" value="Ostalpha/TMEM184C"/>
</dbReference>
<dbReference type="Pfam" id="PF03619">
    <property type="entry name" value="Solute_trans_a"/>
    <property type="match status" value="1"/>
</dbReference>
<protein>
    <submittedName>
        <fullName evidence="7">Transmembrane protein 184C</fullName>
    </submittedName>
</protein>
<sequence length="578" mass="64523">MSMSSPQIGGGGGIGYNRVPTTATSDDVGSPPRVTIHASSSGTSTPVIRSSNNSHAPSEHSVADDSMQQSLLFGAPGGDGEEQQSPPQLHCLLAAALESWNLLFPHIRRMGNFLFGITLLTMLFVVPMVTYSAIEENRVDVAAFDSSGVMVLGTLVLSFRLVYLHLSHWYMPEVQKYVVRIVWMVPLYAVQSWLSLRFREARIYIDAIRDLYEAFVIASFLYYLIELLGGQQALVRILESKAETQPHLGKHAWPLNQILPDWQLGTEFMLQCKHGVLQYVVVKTAATILTYMFETAGCYGEGEFHWNSAYPYMAFLLNTSVMYALYVLVMLFHAVHGELQHPINWRPLGKFLCVKGVVFFTWWQGVIIYFLKAKGFIKDTAGWSGDEISNAVIDYCICTEMVFFAVAHSYTFSYKEYLPSSIPPELRNLTLNANNQVGHTGPGSSSNSNNTPTSQPLRLQSRESLESQHSAVTAETRQSQGLNPTYRPPQVLDQRWKFSDGLRSSFFPEETIQDIRRMRSGVATTVQRTSLSGSISLAELQTAGEEATQLVEQQQDESNADIEERQPLARRNSSGSII</sequence>
<evidence type="ECO:0000256" key="1">
    <source>
        <dbReference type="ARBA" id="ARBA00004141"/>
    </source>
</evidence>
<keyword evidence="3 6" id="KW-1133">Transmembrane helix</keyword>
<evidence type="ECO:0000313" key="7">
    <source>
        <dbReference type="EMBL" id="CAB9522309.1"/>
    </source>
</evidence>
<dbReference type="GO" id="GO:0016020">
    <property type="term" value="C:membrane"/>
    <property type="evidence" value="ECO:0007669"/>
    <property type="project" value="UniProtKB-SubCell"/>
</dbReference>
<name>A0A9N8ELM1_9STRA</name>
<comment type="caution">
    <text evidence="7">The sequence shown here is derived from an EMBL/GenBank/DDBJ whole genome shotgun (WGS) entry which is preliminary data.</text>
</comment>
<dbReference type="PANTHER" id="PTHR23423">
    <property type="entry name" value="ORGANIC SOLUTE TRANSPORTER-RELATED"/>
    <property type="match status" value="1"/>
</dbReference>
<evidence type="ECO:0000256" key="2">
    <source>
        <dbReference type="ARBA" id="ARBA00022692"/>
    </source>
</evidence>
<feature type="transmembrane region" description="Helical" evidence="6">
    <location>
        <begin position="348"/>
        <end position="371"/>
    </location>
</feature>
<dbReference type="EMBL" id="CAICTM010001287">
    <property type="protein sequence ID" value="CAB9522309.1"/>
    <property type="molecule type" value="Genomic_DNA"/>
</dbReference>
<dbReference type="OrthoDB" id="5348404at2759"/>
<feature type="transmembrane region" description="Helical" evidence="6">
    <location>
        <begin position="177"/>
        <end position="194"/>
    </location>
</feature>
<feature type="region of interest" description="Disordered" evidence="5">
    <location>
        <begin position="1"/>
        <end position="61"/>
    </location>
</feature>
<feature type="region of interest" description="Disordered" evidence="5">
    <location>
        <begin position="550"/>
        <end position="578"/>
    </location>
</feature>
<comment type="subcellular location">
    <subcellularLocation>
        <location evidence="1">Membrane</location>
        <topology evidence="1">Multi-pass membrane protein</topology>
    </subcellularLocation>
</comment>
<keyword evidence="4 6" id="KW-0472">Membrane</keyword>
<accession>A0A9N8ELM1</accession>
<reference evidence="7" key="1">
    <citation type="submission" date="2020-06" db="EMBL/GenBank/DDBJ databases">
        <authorList>
            <consortium name="Plant Systems Biology data submission"/>
        </authorList>
    </citation>
    <scope>NUCLEOTIDE SEQUENCE</scope>
    <source>
        <strain evidence="7">D6</strain>
    </source>
</reference>
<dbReference type="Proteomes" id="UP001153069">
    <property type="component" value="Unassembled WGS sequence"/>
</dbReference>
<evidence type="ECO:0000256" key="6">
    <source>
        <dbReference type="SAM" id="Phobius"/>
    </source>
</evidence>
<feature type="compositionally biased region" description="Low complexity" evidence="5">
    <location>
        <begin position="442"/>
        <end position="454"/>
    </location>
</feature>
<proteinExistence type="predicted"/>
<feature type="transmembrane region" description="Helical" evidence="6">
    <location>
        <begin position="146"/>
        <end position="165"/>
    </location>
</feature>
<feature type="transmembrane region" description="Helical" evidence="6">
    <location>
        <begin position="214"/>
        <end position="235"/>
    </location>
</feature>
<keyword evidence="8" id="KW-1185">Reference proteome</keyword>